<gene>
    <name evidence="1" type="ORF">L1987_03552</name>
</gene>
<sequence>MICLAPNLHTYETSKKQDVKMVIGRLVQGVVKILQESRVVWIMRKRLVRKAFDMILGISVSENREVGGRKDKYTDVNIDGVCEEWSTFVSNFIFR</sequence>
<evidence type="ECO:0000313" key="2">
    <source>
        <dbReference type="Proteomes" id="UP001056120"/>
    </source>
</evidence>
<comment type="caution">
    <text evidence="1">The sequence shown here is derived from an EMBL/GenBank/DDBJ whole genome shotgun (WGS) entry which is preliminary data.</text>
</comment>
<proteinExistence type="predicted"/>
<reference evidence="1 2" key="2">
    <citation type="journal article" date="2022" name="Mol. Ecol. Resour.">
        <title>The genomes of chicory, endive, great burdock and yacon provide insights into Asteraceae paleo-polyploidization history and plant inulin production.</title>
        <authorList>
            <person name="Fan W."/>
            <person name="Wang S."/>
            <person name="Wang H."/>
            <person name="Wang A."/>
            <person name="Jiang F."/>
            <person name="Liu H."/>
            <person name="Zhao H."/>
            <person name="Xu D."/>
            <person name="Zhang Y."/>
        </authorList>
    </citation>
    <scope>NUCLEOTIDE SEQUENCE [LARGE SCALE GENOMIC DNA]</scope>
    <source>
        <strain evidence="2">cv. Yunnan</strain>
        <tissue evidence="1">Leaves</tissue>
    </source>
</reference>
<accession>A0ACB9KAZ1</accession>
<dbReference type="EMBL" id="CM042018">
    <property type="protein sequence ID" value="KAI3829428.1"/>
    <property type="molecule type" value="Genomic_DNA"/>
</dbReference>
<dbReference type="Proteomes" id="UP001056120">
    <property type="component" value="Linkage Group LG01"/>
</dbReference>
<reference evidence="2" key="1">
    <citation type="journal article" date="2022" name="Mol. Ecol. Resour.">
        <title>The genomes of chicory, endive, great burdock and yacon provide insights into Asteraceae palaeo-polyploidization history and plant inulin production.</title>
        <authorList>
            <person name="Fan W."/>
            <person name="Wang S."/>
            <person name="Wang H."/>
            <person name="Wang A."/>
            <person name="Jiang F."/>
            <person name="Liu H."/>
            <person name="Zhao H."/>
            <person name="Xu D."/>
            <person name="Zhang Y."/>
        </authorList>
    </citation>
    <scope>NUCLEOTIDE SEQUENCE [LARGE SCALE GENOMIC DNA]</scope>
    <source>
        <strain evidence="2">cv. Yunnan</strain>
    </source>
</reference>
<name>A0ACB9KAZ1_9ASTR</name>
<protein>
    <submittedName>
        <fullName evidence="1">Uncharacterized protein</fullName>
    </submittedName>
</protein>
<keyword evidence="2" id="KW-1185">Reference proteome</keyword>
<organism evidence="1 2">
    <name type="scientific">Smallanthus sonchifolius</name>
    <dbReference type="NCBI Taxonomy" id="185202"/>
    <lineage>
        <taxon>Eukaryota</taxon>
        <taxon>Viridiplantae</taxon>
        <taxon>Streptophyta</taxon>
        <taxon>Embryophyta</taxon>
        <taxon>Tracheophyta</taxon>
        <taxon>Spermatophyta</taxon>
        <taxon>Magnoliopsida</taxon>
        <taxon>eudicotyledons</taxon>
        <taxon>Gunneridae</taxon>
        <taxon>Pentapetalae</taxon>
        <taxon>asterids</taxon>
        <taxon>campanulids</taxon>
        <taxon>Asterales</taxon>
        <taxon>Asteraceae</taxon>
        <taxon>Asteroideae</taxon>
        <taxon>Heliantheae alliance</taxon>
        <taxon>Millerieae</taxon>
        <taxon>Smallanthus</taxon>
    </lineage>
</organism>
<evidence type="ECO:0000313" key="1">
    <source>
        <dbReference type="EMBL" id="KAI3829428.1"/>
    </source>
</evidence>